<keyword evidence="5 9" id="KW-0812">Transmembrane</keyword>
<dbReference type="Proteomes" id="UP001165542">
    <property type="component" value="Unassembled WGS sequence"/>
</dbReference>
<protein>
    <recommendedName>
        <fullName evidence="9">TRAP transporter small permease protein</fullName>
    </recommendedName>
</protein>
<feature type="transmembrane region" description="Helical" evidence="9">
    <location>
        <begin position="148"/>
        <end position="170"/>
    </location>
</feature>
<comment type="function">
    <text evidence="9">Part of the tripartite ATP-independent periplasmic (TRAP) transport system.</text>
</comment>
<feature type="transmembrane region" description="Helical" evidence="9">
    <location>
        <begin position="21"/>
        <end position="46"/>
    </location>
</feature>
<gene>
    <name evidence="11" type="ORF">LLY24_10705</name>
</gene>
<dbReference type="Pfam" id="PF04290">
    <property type="entry name" value="DctQ"/>
    <property type="match status" value="1"/>
</dbReference>
<dbReference type="EMBL" id="JAJISC010000004">
    <property type="protein sequence ID" value="MCS2609786.1"/>
    <property type="molecule type" value="Genomic_DNA"/>
</dbReference>
<keyword evidence="6 9" id="KW-1133">Transmembrane helix</keyword>
<accession>A0ABT2EDY7</accession>
<keyword evidence="2 9" id="KW-0813">Transport</keyword>
<keyword evidence="4 9" id="KW-0997">Cell inner membrane</keyword>
<evidence type="ECO:0000256" key="4">
    <source>
        <dbReference type="ARBA" id="ARBA00022519"/>
    </source>
</evidence>
<evidence type="ECO:0000256" key="7">
    <source>
        <dbReference type="ARBA" id="ARBA00023136"/>
    </source>
</evidence>
<evidence type="ECO:0000256" key="9">
    <source>
        <dbReference type="RuleBase" id="RU369079"/>
    </source>
</evidence>
<dbReference type="RefSeq" id="WP_259036284.1">
    <property type="nucleotide sequence ID" value="NZ_JAJISC010000004.1"/>
</dbReference>
<feature type="transmembrane region" description="Helical" evidence="9">
    <location>
        <begin position="66"/>
        <end position="83"/>
    </location>
</feature>
<dbReference type="InterPro" id="IPR055348">
    <property type="entry name" value="DctQ"/>
</dbReference>
<comment type="similarity">
    <text evidence="8 9">Belongs to the TRAP transporter small permease family.</text>
</comment>
<dbReference type="PANTHER" id="PTHR35011">
    <property type="entry name" value="2,3-DIKETO-L-GULONATE TRAP TRANSPORTER SMALL PERMEASE PROTEIN YIAM"/>
    <property type="match status" value="1"/>
</dbReference>
<keyword evidence="7 9" id="KW-0472">Membrane</keyword>
<evidence type="ECO:0000256" key="6">
    <source>
        <dbReference type="ARBA" id="ARBA00022989"/>
    </source>
</evidence>
<proteinExistence type="inferred from homology"/>
<evidence type="ECO:0000256" key="2">
    <source>
        <dbReference type="ARBA" id="ARBA00022448"/>
    </source>
</evidence>
<comment type="subunit">
    <text evidence="9">The complex comprises the extracytoplasmic solute receptor protein and the two transmembrane proteins.</text>
</comment>
<comment type="caution">
    <text evidence="11">The sequence shown here is derived from an EMBL/GenBank/DDBJ whole genome shotgun (WGS) entry which is preliminary data.</text>
</comment>
<evidence type="ECO:0000313" key="11">
    <source>
        <dbReference type="EMBL" id="MCS2609786.1"/>
    </source>
</evidence>
<reference evidence="11" key="1">
    <citation type="submission" date="2021-11" db="EMBL/GenBank/DDBJ databases">
        <title>Halomonas sp., isolated from a coastal aquaculture zone in Dongshan Bay.</title>
        <authorList>
            <person name="Lin W."/>
        </authorList>
    </citation>
    <scope>NUCLEOTIDE SEQUENCE</scope>
    <source>
        <strain evidence="11">Yzlin-01</strain>
    </source>
</reference>
<feature type="domain" description="Tripartite ATP-independent periplasmic transporters DctQ component" evidence="10">
    <location>
        <begin position="42"/>
        <end position="174"/>
    </location>
</feature>
<organism evidence="11 12">
    <name type="scientific">Halomonas dongshanensis</name>
    <dbReference type="NCBI Taxonomy" id="2890835"/>
    <lineage>
        <taxon>Bacteria</taxon>
        <taxon>Pseudomonadati</taxon>
        <taxon>Pseudomonadota</taxon>
        <taxon>Gammaproteobacteria</taxon>
        <taxon>Oceanospirillales</taxon>
        <taxon>Halomonadaceae</taxon>
        <taxon>Halomonas</taxon>
    </lineage>
</organism>
<keyword evidence="3" id="KW-1003">Cell membrane</keyword>
<sequence length="179" mass="19611">MSNFANELDSKGLDKEPLSGLSIFDVVAVFTRLVAGAILVFLTLLVTLEVISRSAFNVSFHMVEEITGYLVVALTLLGAGLSLRDGSMFRVEFLFDKLPLTLKASLLSAFSLLGVGMCGVLVWQTCRLVASSYARGNVAPTVLMTPLWIPQMLLPFGLAIIAVFLIEQLWRQLQLFKGR</sequence>
<dbReference type="InterPro" id="IPR007387">
    <property type="entry name" value="TRAP_DctQ"/>
</dbReference>
<evidence type="ECO:0000313" key="12">
    <source>
        <dbReference type="Proteomes" id="UP001165542"/>
    </source>
</evidence>
<name>A0ABT2EDY7_9GAMM</name>
<evidence type="ECO:0000256" key="1">
    <source>
        <dbReference type="ARBA" id="ARBA00004429"/>
    </source>
</evidence>
<feature type="transmembrane region" description="Helical" evidence="9">
    <location>
        <begin position="104"/>
        <end position="123"/>
    </location>
</feature>
<evidence type="ECO:0000259" key="10">
    <source>
        <dbReference type="Pfam" id="PF04290"/>
    </source>
</evidence>
<keyword evidence="12" id="KW-1185">Reference proteome</keyword>
<comment type="subcellular location">
    <subcellularLocation>
        <location evidence="1 9">Cell inner membrane</location>
        <topology evidence="1 9">Multi-pass membrane protein</topology>
    </subcellularLocation>
</comment>
<dbReference type="PANTHER" id="PTHR35011:SF10">
    <property type="entry name" value="TRAP TRANSPORTER SMALL PERMEASE PROTEIN"/>
    <property type="match status" value="1"/>
</dbReference>
<evidence type="ECO:0000256" key="5">
    <source>
        <dbReference type="ARBA" id="ARBA00022692"/>
    </source>
</evidence>
<evidence type="ECO:0000256" key="8">
    <source>
        <dbReference type="ARBA" id="ARBA00038436"/>
    </source>
</evidence>
<evidence type="ECO:0000256" key="3">
    <source>
        <dbReference type="ARBA" id="ARBA00022475"/>
    </source>
</evidence>